<dbReference type="Proteomes" id="UP000297716">
    <property type="component" value="Unassembled WGS sequence"/>
</dbReference>
<dbReference type="EMBL" id="SKBN01000437">
    <property type="protein sequence ID" value="TGJ78184.1"/>
    <property type="molecule type" value="Genomic_DNA"/>
</dbReference>
<dbReference type="AlphaFoldDB" id="A0A4Z0Y376"/>
<evidence type="ECO:0000313" key="2">
    <source>
        <dbReference type="EMBL" id="TGJ78184.1"/>
    </source>
</evidence>
<accession>A0A4Z0Y376</accession>
<organism evidence="2 3">
    <name type="scientific">Xylaria hypoxylon</name>
    <dbReference type="NCBI Taxonomy" id="37992"/>
    <lineage>
        <taxon>Eukaryota</taxon>
        <taxon>Fungi</taxon>
        <taxon>Dikarya</taxon>
        <taxon>Ascomycota</taxon>
        <taxon>Pezizomycotina</taxon>
        <taxon>Sordariomycetes</taxon>
        <taxon>Xylariomycetidae</taxon>
        <taxon>Xylariales</taxon>
        <taxon>Xylariaceae</taxon>
        <taxon>Xylaria</taxon>
    </lineage>
</organism>
<feature type="region of interest" description="Disordered" evidence="1">
    <location>
        <begin position="55"/>
        <end position="98"/>
    </location>
</feature>
<evidence type="ECO:0000256" key="1">
    <source>
        <dbReference type="SAM" id="MobiDB-lite"/>
    </source>
</evidence>
<dbReference type="OrthoDB" id="5403747at2759"/>
<evidence type="ECO:0000313" key="3">
    <source>
        <dbReference type="Proteomes" id="UP000297716"/>
    </source>
</evidence>
<sequence>MVSSYSAGSEKITAKDMMAVAKVNWEKLAARAGFKDGATARAHYEPLLNLDYPDDALGKKPGSKRVNTETLETGHGNNHDTRNRFTSCYSSDFEDGEV</sequence>
<keyword evidence="3" id="KW-1185">Reference proteome</keyword>
<reference evidence="2 3" key="1">
    <citation type="submission" date="2019-03" db="EMBL/GenBank/DDBJ databases">
        <title>Draft genome sequence of Xylaria hypoxylon DSM 108379, a ubiquitous saprotrophic-parasitic fungi on hardwood.</title>
        <authorList>
            <person name="Buettner E."/>
            <person name="Leonhardt S."/>
            <person name="Gebauer A.M."/>
            <person name="Liers C."/>
            <person name="Hofrichter M."/>
            <person name="Kellner H."/>
        </authorList>
    </citation>
    <scope>NUCLEOTIDE SEQUENCE [LARGE SCALE GENOMIC DNA]</scope>
    <source>
        <strain evidence="2 3">DSM 108379</strain>
    </source>
</reference>
<proteinExistence type="predicted"/>
<comment type="caution">
    <text evidence="2">The sequence shown here is derived from an EMBL/GenBank/DDBJ whole genome shotgun (WGS) entry which is preliminary data.</text>
</comment>
<protein>
    <submittedName>
        <fullName evidence="2">Uncharacterized protein</fullName>
    </submittedName>
</protein>
<name>A0A4Z0Y376_9PEZI</name>
<gene>
    <name evidence="2" type="ORF">E0Z10_g10578</name>
</gene>